<dbReference type="Proteomes" id="UP001341281">
    <property type="component" value="Chromosome 06"/>
</dbReference>
<sequence>MEWISWSTSFDWDWRYRKLERRPCRLPNTTLNLVESGLEGVACICLCGLGRNQEEGSGFKKGCIYPCLQSARKIPRGSGTEREQIRKNSSSSISPIVRGESRCVHFTNQIHPRGAERLQEVVVRCGHPLEEDVVVLLQEAQEPSRVEVHPEVAAISKVVVAEAPFFLHLHLALDLPLLGRLFSQREIAPLRRRSRRRRRRRRPLLGFLWLLCRRCRRRRVRLRRAGTCRLAGEPLHEVPEVGDVGLDDLRRNDVDDLYLGPRRGGGGGGINARAPPPCAAGVLTPWCSPIDRRACGYCVDGGELALGR</sequence>
<name>A0AAQ3TTS2_PASNO</name>
<gene>
    <name evidence="1" type="ORF">U9M48_026975</name>
</gene>
<accession>A0AAQ3TTS2</accession>
<keyword evidence="2" id="KW-1185">Reference proteome</keyword>
<dbReference type="AlphaFoldDB" id="A0AAQ3TTS2"/>
<protein>
    <submittedName>
        <fullName evidence="1">Uncharacterized protein</fullName>
    </submittedName>
</protein>
<dbReference type="EMBL" id="CP144750">
    <property type="protein sequence ID" value="WVZ79395.1"/>
    <property type="molecule type" value="Genomic_DNA"/>
</dbReference>
<proteinExistence type="predicted"/>
<evidence type="ECO:0000313" key="2">
    <source>
        <dbReference type="Proteomes" id="UP001341281"/>
    </source>
</evidence>
<organism evidence="1 2">
    <name type="scientific">Paspalum notatum var. saurae</name>
    <dbReference type="NCBI Taxonomy" id="547442"/>
    <lineage>
        <taxon>Eukaryota</taxon>
        <taxon>Viridiplantae</taxon>
        <taxon>Streptophyta</taxon>
        <taxon>Embryophyta</taxon>
        <taxon>Tracheophyta</taxon>
        <taxon>Spermatophyta</taxon>
        <taxon>Magnoliopsida</taxon>
        <taxon>Liliopsida</taxon>
        <taxon>Poales</taxon>
        <taxon>Poaceae</taxon>
        <taxon>PACMAD clade</taxon>
        <taxon>Panicoideae</taxon>
        <taxon>Andropogonodae</taxon>
        <taxon>Paspaleae</taxon>
        <taxon>Paspalinae</taxon>
        <taxon>Paspalum</taxon>
    </lineage>
</organism>
<reference evidence="1 2" key="1">
    <citation type="submission" date="2024-02" db="EMBL/GenBank/DDBJ databases">
        <title>High-quality chromosome-scale genome assembly of Pensacola bahiagrass (Paspalum notatum Flugge var. saurae).</title>
        <authorList>
            <person name="Vega J.M."/>
            <person name="Podio M."/>
            <person name="Orjuela J."/>
            <person name="Siena L.A."/>
            <person name="Pessino S.C."/>
            <person name="Combes M.C."/>
            <person name="Mariac C."/>
            <person name="Albertini E."/>
            <person name="Pupilli F."/>
            <person name="Ortiz J.P.A."/>
            <person name="Leblanc O."/>
        </authorList>
    </citation>
    <scope>NUCLEOTIDE SEQUENCE [LARGE SCALE GENOMIC DNA]</scope>
    <source>
        <strain evidence="1">R1</strain>
        <tissue evidence="1">Leaf</tissue>
    </source>
</reference>
<evidence type="ECO:0000313" key="1">
    <source>
        <dbReference type="EMBL" id="WVZ79395.1"/>
    </source>
</evidence>